<sequence>MIDQARTPWFTEFAERLGTSIDLASSVIAEVKLDDAQFKRLRASCLRYIHKCLDQHGTSADQSTLLKMAAAKLANRTPNGILLPKQEVEAEFNNLHRDVAEWLSSLGVDDLVDQAFCPITLRLVKGLPDPAEDSRPYASVKLHADVWAGEPTDSVNIHIPILGDLERTGVHFFVPPDNFEKDWLRPLKSYNEGIELEALVQKIPIQLRFGYAYFADATALHKTIKSKGGERLILEFRFRRKGDKPNPEAVIDTDRGSNYINLYEWYQLGTTKYMHFEDTYADAKRQVFRNNPYSKTLYSIVNNLRP</sequence>
<accession>A0A381XJK8</accession>
<name>A0A381XJK8_9ZZZZ</name>
<reference evidence="1" key="1">
    <citation type="submission" date="2018-05" db="EMBL/GenBank/DDBJ databases">
        <authorList>
            <person name="Lanie J.A."/>
            <person name="Ng W.-L."/>
            <person name="Kazmierczak K.M."/>
            <person name="Andrzejewski T.M."/>
            <person name="Davidsen T.M."/>
            <person name="Wayne K.J."/>
            <person name="Tettelin H."/>
            <person name="Glass J.I."/>
            <person name="Rusch D."/>
            <person name="Podicherti R."/>
            <person name="Tsui H.-C.T."/>
            <person name="Winkler M.E."/>
        </authorList>
    </citation>
    <scope>NUCLEOTIDE SEQUENCE</scope>
</reference>
<evidence type="ECO:0000313" key="1">
    <source>
        <dbReference type="EMBL" id="SVA64936.1"/>
    </source>
</evidence>
<gene>
    <name evidence="1" type="ORF">METZ01_LOCUS117790</name>
</gene>
<protein>
    <recommendedName>
        <fullName evidence="2">Fe2OG dioxygenase domain-containing protein</fullName>
    </recommendedName>
</protein>
<organism evidence="1">
    <name type="scientific">marine metagenome</name>
    <dbReference type="NCBI Taxonomy" id="408172"/>
    <lineage>
        <taxon>unclassified sequences</taxon>
        <taxon>metagenomes</taxon>
        <taxon>ecological metagenomes</taxon>
    </lineage>
</organism>
<dbReference type="EMBL" id="UINC01015416">
    <property type="protein sequence ID" value="SVA64936.1"/>
    <property type="molecule type" value="Genomic_DNA"/>
</dbReference>
<dbReference type="AlphaFoldDB" id="A0A381XJK8"/>
<proteinExistence type="predicted"/>
<evidence type="ECO:0008006" key="2">
    <source>
        <dbReference type="Google" id="ProtNLM"/>
    </source>
</evidence>